<evidence type="ECO:0000256" key="9">
    <source>
        <dbReference type="ARBA" id="ARBA00023170"/>
    </source>
</evidence>
<dbReference type="SUPFAM" id="SSF52058">
    <property type="entry name" value="L domain-like"/>
    <property type="match status" value="2"/>
</dbReference>
<proteinExistence type="inferred from homology"/>
<evidence type="ECO:0000313" key="14">
    <source>
        <dbReference type="Proteomes" id="UP001153292"/>
    </source>
</evidence>
<evidence type="ECO:0000256" key="8">
    <source>
        <dbReference type="ARBA" id="ARBA00023136"/>
    </source>
</evidence>
<dbReference type="PANTHER" id="PTHR24365">
    <property type="entry name" value="TOLL-LIKE RECEPTOR"/>
    <property type="match status" value="1"/>
</dbReference>
<dbReference type="SMART" id="SM00369">
    <property type="entry name" value="LRR_TYP"/>
    <property type="match status" value="9"/>
</dbReference>
<name>A0ABN8L306_CHISP</name>
<gene>
    <name evidence="13" type="ORF">CHILSU_LOCUS3888</name>
</gene>
<comment type="subcellular location">
    <subcellularLocation>
        <location evidence="1">Membrane</location>
        <topology evidence="1">Single-pass type I membrane protein</topology>
    </subcellularLocation>
</comment>
<feature type="transmembrane region" description="Helical" evidence="11">
    <location>
        <begin position="724"/>
        <end position="746"/>
    </location>
</feature>
<reference evidence="13" key="1">
    <citation type="submission" date="2021-12" db="EMBL/GenBank/DDBJ databases">
        <authorList>
            <person name="King R."/>
        </authorList>
    </citation>
    <scope>NUCLEOTIDE SEQUENCE</scope>
</reference>
<dbReference type="Gene3D" id="3.80.10.10">
    <property type="entry name" value="Ribonuclease Inhibitor"/>
    <property type="match status" value="4"/>
</dbReference>
<evidence type="ECO:0000256" key="11">
    <source>
        <dbReference type="SAM" id="Phobius"/>
    </source>
</evidence>
<evidence type="ECO:0000256" key="10">
    <source>
        <dbReference type="ARBA" id="ARBA00023180"/>
    </source>
</evidence>
<dbReference type="PANTHER" id="PTHR24365:SF541">
    <property type="entry name" value="PROTEIN TOLL-RELATED"/>
    <property type="match status" value="1"/>
</dbReference>
<dbReference type="SMART" id="SM00365">
    <property type="entry name" value="LRR_SD22"/>
    <property type="match status" value="2"/>
</dbReference>
<dbReference type="SUPFAM" id="SSF52200">
    <property type="entry name" value="Toll/Interleukin receptor TIR domain"/>
    <property type="match status" value="1"/>
</dbReference>
<dbReference type="InterPro" id="IPR001611">
    <property type="entry name" value="Leu-rich_rpt"/>
</dbReference>
<keyword evidence="3" id="KW-0433">Leucine-rich repeat</keyword>
<evidence type="ECO:0000256" key="5">
    <source>
        <dbReference type="ARBA" id="ARBA00022729"/>
    </source>
</evidence>
<sequence length="914" mass="103894">MEELNKLIKRFPKPSSIAAVVSEESSVVPEVSTVVSEDPIQSSKKVSNICDELPFLQLPSNDTLDYLFLNYCPIPETFSCLLAKLRAADAKKVYFIAPRGELRVNNLEGLKKTTELQLFKAAEQSSVPYDVLRVLPSLELFRLTGANLHLPADELSESDETGDSIAYPSLKRFELESSQIKEVPRGAFRRLKELTELSLEDNQIRNINNESFIGMESLEFLSLSQNPFKVLPPGVFAHTPRLKVLTLDATGLEEIPNGAITGLQMLKEINIGTGYTSDMLSFGSRALGDLPSLKELNIKEIIIKRVPSDLLQGDTKLQELLIIGAGLEELPKQFFNGLVNLKILNLDKNNITALDSDIFRPLKALQQLYLNGNRIEMLPSRLFEGLTNLFRFSANENHMKVIAPDTFWGTDLLYEVSLTDNELTLTTDEDEDMKSRLTSPFAPLKFLDTLRLGGNHLQRVFADWFEMKPSLLDLSRNRYTKLTKEVIFNFTADTKLYTSEPLTISVIRLDENPFRCDCELFTFIQILNKRFNSQPIFEIGNSKCASPPSLEGYSIKSLTLEQLFCPLKDADCSSNCVCYSRPATKYLDLDCSAEPMKYPEPSEFGLKEMRLTLHSPPETFAKLPDYVVFLNLSGIGLTEIPEVPETVKDLDLSNNSLTRPPMELLKNIRLRLSSNPFLCDCSHVEEVIFFQSNKDRILDSDKVTCLDGESPWKSDTKTCYVRQMALLGGTSAVLCIIVIVATALAYKYSLEIRVFLFSRGWFLKLVQEEDLDQNMQYDAFVSFSQNDARFVADVLVPKLEEENNLQLCVHYRDWLIGDMIPAQIARSVEQSRRTIVILSKSFLESSWALLEFRAAHLRSQRERRARVLVVVLEDMCEDDMDAELRAYLSTNTYLRWGDPWFWKKLLYALPHRRS</sequence>
<evidence type="ECO:0000256" key="6">
    <source>
        <dbReference type="ARBA" id="ARBA00022737"/>
    </source>
</evidence>
<dbReference type="InterPro" id="IPR032675">
    <property type="entry name" value="LRR_dom_sf"/>
</dbReference>
<keyword evidence="9" id="KW-0675">Receptor</keyword>
<evidence type="ECO:0000256" key="3">
    <source>
        <dbReference type="ARBA" id="ARBA00022614"/>
    </source>
</evidence>
<dbReference type="InterPro" id="IPR003591">
    <property type="entry name" value="Leu-rich_rpt_typical-subtyp"/>
</dbReference>
<evidence type="ECO:0000256" key="2">
    <source>
        <dbReference type="ARBA" id="ARBA00009634"/>
    </source>
</evidence>
<dbReference type="Pfam" id="PF13855">
    <property type="entry name" value="LRR_8"/>
    <property type="match status" value="2"/>
</dbReference>
<keyword evidence="10" id="KW-0325">Glycoprotein</keyword>
<dbReference type="SMART" id="SM00082">
    <property type="entry name" value="LRRCT"/>
    <property type="match status" value="2"/>
</dbReference>
<evidence type="ECO:0000256" key="4">
    <source>
        <dbReference type="ARBA" id="ARBA00022692"/>
    </source>
</evidence>
<keyword evidence="6" id="KW-0677">Repeat</keyword>
<dbReference type="PROSITE" id="PS51450">
    <property type="entry name" value="LRR"/>
    <property type="match status" value="2"/>
</dbReference>
<dbReference type="PROSITE" id="PS50104">
    <property type="entry name" value="TIR"/>
    <property type="match status" value="1"/>
</dbReference>
<keyword evidence="14" id="KW-1185">Reference proteome</keyword>
<dbReference type="Proteomes" id="UP001153292">
    <property type="component" value="Chromosome 17"/>
</dbReference>
<feature type="domain" description="TIR" evidence="12">
    <location>
        <begin position="775"/>
        <end position="909"/>
    </location>
</feature>
<keyword evidence="5" id="KW-0732">Signal</keyword>
<evidence type="ECO:0000256" key="7">
    <source>
        <dbReference type="ARBA" id="ARBA00022989"/>
    </source>
</evidence>
<dbReference type="SMART" id="SM00255">
    <property type="entry name" value="TIR"/>
    <property type="match status" value="1"/>
</dbReference>
<keyword evidence="4 11" id="KW-0812">Transmembrane</keyword>
<keyword evidence="8 11" id="KW-0472">Membrane</keyword>
<keyword evidence="7 11" id="KW-1133">Transmembrane helix</keyword>
<dbReference type="Pfam" id="PF01582">
    <property type="entry name" value="TIR"/>
    <property type="match status" value="1"/>
</dbReference>
<dbReference type="PRINTS" id="PR01537">
    <property type="entry name" value="INTRLKN1R1F"/>
</dbReference>
<dbReference type="InterPro" id="IPR000157">
    <property type="entry name" value="TIR_dom"/>
</dbReference>
<organism evidence="13 14">
    <name type="scientific">Chilo suppressalis</name>
    <name type="common">Asiatic rice borer moth</name>
    <dbReference type="NCBI Taxonomy" id="168631"/>
    <lineage>
        <taxon>Eukaryota</taxon>
        <taxon>Metazoa</taxon>
        <taxon>Ecdysozoa</taxon>
        <taxon>Arthropoda</taxon>
        <taxon>Hexapoda</taxon>
        <taxon>Insecta</taxon>
        <taxon>Pterygota</taxon>
        <taxon>Neoptera</taxon>
        <taxon>Endopterygota</taxon>
        <taxon>Lepidoptera</taxon>
        <taxon>Glossata</taxon>
        <taxon>Ditrysia</taxon>
        <taxon>Pyraloidea</taxon>
        <taxon>Crambidae</taxon>
        <taxon>Crambinae</taxon>
        <taxon>Chilo</taxon>
    </lineage>
</organism>
<dbReference type="EMBL" id="OU963910">
    <property type="protein sequence ID" value="CAH2983612.1"/>
    <property type="molecule type" value="Genomic_DNA"/>
</dbReference>
<dbReference type="InterPro" id="IPR035897">
    <property type="entry name" value="Toll_tir_struct_dom_sf"/>
</dbReference>
<dbReference type="Gene3D" id="3.40.50.10140">
    <property type="entry name" value="Toll/interleukin-1 receptor homology (TIR) domain"/>
    <property type="match status" value="1"/>
</dbReference>
<evidence type="ECO:0000313" key="13">
    <source>
        <dbReference type="EMBL" id="CAH2983612.1"/>
    </source>
</evidence>
<comment type="similarity">
    <text evidence="2">Belongs to the Toll-like receptor family.</text>
</comment>
<evidence type="ECO:0000259" key="12">
    <source>
        <dbReference type="PROSITE" id="PS50104"/>
    </source>
</evidence>
<accession>A0ABN8L306</accession>
<protein>
    <recommendedName>
        <fullName evidence="12">TIR domain-containing protein</fullName>
    </recommendedName>
</protein>
<dbReference type="InterPro" id="IPR000483">
    <property type="entry name" value="Cys-rich_flank_reg_C"/>
</dbReference>
<evidence type="ECO:0000256" key="1">
    <source>
        <dbReference type="ARBA" id="ARBA00004479"/>
    </source>
</evidence>